<dbReference type="SUPFAM" id="SSF46785">
    <property type="entry name" value="Winged helix' DNA-binding domain"/>
    <property type="match status" value="1"/>
</dbReference>
<dbReference type="InterPro" id="IPR036390">
    <property type="entry name" value="WH_DNA-bd_sf"/>
</dbReference>
<proteinExistence type="predicted"/>
<dbReference type="KEGG" id="nft:FBF37_00345"/>
<dbReference type="Gene3D" id="1.10.10.10">
    <property type="entry name" value="Winged helix-like DNA-binding domain superfamily/Winged helix DNA-binding domain"/>
    <property type="match status" value="1"/>
</dbReference>
<evidence type="ECO:0000313" key="2">
    <source>
        <dbReference type="Proteomes" id="UP000310639"/>
    </source>
</evidence>
<dbReference type="AlphaFoldDB" id="A0A4P9A2E2"/>
<dbReference type="PANTHER" id="PTHR33221">
    <property type="entry name" value="WINGED HELIX-TURN-HELIX TRANSCRIPTIONAL REGULATOR, RRF2 FAMILY"/>
    <property type="match status" value="1"/>
</dbReference>
<evidence type="ECO:0000313" key="1">
    <source>
        <dbReference type="EMBL" id="QCT41934.1"/>
    </source>
</evidence>
<dbReference type="PROSITE" id="PS51197">
    <property type="entry name" value="HTH_RRF2_2"/>
    <property type="match status" value="1"/>
</dbReference>
<sequence>MKLSGAVEQACCIMAILADPQRKAPITNDALAEKMLVSPTYLKKISRKLVVAKLITSTQGAVGGFILAREMGQVTLHDVVLAIEGEAPFFQPQGIVERVFASRSRQVEIGMTMIEKVFSEAQEKWNEYLKTVTLADVVKEVMHG</sequence>
<dbReference type="GO" id="GO:0003700">
    <property type="term" value="F:DNA-binding transcription factor activity"/>
    <property type="evidence" value="ECO:0007669"/>
    <property type="project" value="TreeGrafter"/>
</dbReference>
<dbReference type="NCBIfam" id="TIGR00738">
    <property type="entry name" value="rrf2_super"/>
    <property type="match status" value="1"/>
</dbReference>
<accession>A0A4P9A2E2</accession>
<dbReference type="InterPro" id="IPR036388">
    <property type="entry name" value="WH-like_DNA-bd_sf"/>
</dbReference>
<dbReference type="EMBL" id="CP040004">
    <property type="protein sequence ID" value="QCT41934.1"/>
    <property type="molecule type" value="Genomic_DNA"/>
</dbReference>
<organism evidence="1 2">
    <name type="scientific">Candidatus Nanosynbacter featherlites</name>
    <dbReference type="NCBI Taxonomy" id="2572088"/>
    <lineage>
        <taxon>Bacteria</taxon>
        <taxon>Candidatus Saccharimonadota</taxon>
        <taxon>Candidatus Saccharimonadia</taxon>
        <taxon>Candidatus Nanosynbacterales</taxon>
        <taxon>Candidatus Nanosynbacteraceae</taxon>
        <taxon>Candidatus Nanosynbacter</taxon>
    </lineage>
</organism>
<keyword evidence="2" id="KW-1185">Reference proteome</keyword>
<dbReference type="RefSeq" id="WP_138078392.1">
    <property type="nucleotide sequence ID" value="NZ_CP040004.1"/>
</dbReference>
<dbReference type="Proteomes" id="UP000310639">
    <property type="component" value="Chromosome"/>
</dbReference>
<dbReference type="InterPro" id="IPR000944">
    <property type="entry name" value="Tscrpt_reg_Rrf2"/>
</dbReference>
<dbReference type="OrthoDB" id="9808360at2"/>
<gene>
    <name evidence="1" type="ORF">FBF37_00345</name>
</gene>
<dbReference type="PANTHER" id="PTHR33221:SF9">
    <property type="entry name" value="RRF2 FAMILY PROTEIN"/>
    <property type="match status" value="1"/>
</dbReference>
<protein>
    <submittedName>
        <fullName evidence="1">Rrf2 family transcriptional regulator</fullName>
    </submittedName>
</protein>
<dbReference type="Pfam" id="PF02082">
    <property type="entry name" value="Rrf2"/>
    <property type="match status" value="1"/>
</dbReference>
<reference evidence="1 2" key="1">
    <citation type="submission" date="2019-04" db="EMBL/GenBank/DDBJ databases">
        <title>Saccharibacteria TM7 genomes.</title>
        <authorList>
            <person name="Bor B."/>
            <person name="He X."/>
            <person name="Chen T."/>
            <person name="Dewhirst F.E."/>
        </authorList>
    </citation>
    <scope>NUCLEOTIDE SEQUENCE [LARGE SCALE GENOMIC DNA]</scope>
    <source>
        <strain evidence="1 2">BB001</strain>
    </source>
</reference>
<dbReference type="GO" id="GO:0005829">
    <property type="term" value="C:cytosol"/>
    <property type="evidence" value="ECO:0007669"/>
    <property type="project" value="TreeGrafter"/>
</dbReference>
<name>A0A4P9A2E2_9BACT</name>